<dbReference type="AlphaFoldDB" id="A0A9Q0YTZ0"/>
<evidence type="ECO:0000313" key="1">
    <source>
        <dbReference type="EMBL" id="KAJ8027252.1"/>
    </source>
</evidence>
<proteinExistence type="predicted"/>
<gene>
    <name evidence="1" type="ORF">HOLleu_32351</name>
</gene>
<comment type="caution">
    <text evidence="1">The sequence shown here is derived from an EMBL/GenBank/DDBJ whole genome shotgun (WGS) entry which is preliminary data.</text>
</comment>
<dbReference type="Proteomes" id="UP001152320">
    <property type="component" value="Chromosome 16"/>
</dbReference>
<reference evidence="1" key="1">
    <citation type="submission" date="2021-10" db="EMBL/GenBank/DDBJ databases">
        <title>Tropical sea cucumber genome reveals ecological adaptation and Cuvierian tubules defense mechanism.</title>
        <authorList>
            <person name="Chen T."/>
        </authorList>
    </citation>
    <scope>NUCLEOTIDE SEQUENCE</scope>
    <source>
        <strain evidence="1">Nanhai2018</strain>
        <tissue evidence="1">Muscle</tissue>
    </source>
</reference>
<protein>
    <submittedName>
        <fullName evidence="1">Uncharacterized protein</fullName>
    </submittedName>
</protein>
<organism evidence="1 2">
    <name type="scientific">Holothuria leucospilota</name>
    <name type="common">Black long sea cucumber</name>
    <name type="synonym">Mertensiothuria leucospilota</name>
    <dbReference type="NCBI Taxonomy" id="206669"/>
    <lineage>
        <taxon>Eukaryota</taxon>
        <taxon>Metazoa</taxon>
        <taxon>Echinodermata</taxon>
        <taxon>Eleutherozoa</taxon>
        <taxon>Echinozoa</taxon>
        <taxon>Holothuroidea</taxon>
        <taxon>Aspidochirotacea</taxon>
        <taxon>Aspidochirotida</taxon>
        <taxon>Holothuriidae</taxon>
        <taxon>Holothuria</taxon>
    </lineage>
</organism>
<accession>A0A9Q0YTZ0</accession>
<name>A0A9Q0YTZ0_HOLLE</name>
<evidence type="ECO:0000313" key="2">
    <source>
        <dbReference type="Proteomes" id="UP001152320"/>
    </source>
</evidence>
<sequence length="69" mass="7884">MATPWLRSAIPKKVVTLDFTWYLLRNSTGDTLCSIRFYIVPTLVTGTMECKHCIKCPKDTTASNEQFLK</sequence>
<keyword evidence="2" id="KW-1185">Reference proteome</keyword>
<dbReference type="EMBL" id="JAIZAY010000016">
    <property type="protein sequence ID" value="KAJ8027252.1"/>
    <property type="molecule type" value="Genomic_DNA"/>
</dbReference>